<evidence type="ECO:0000313" key="2">
    <source>
        <dbReference type="RefSeq" id="XP_073919698.1"/>
    </source>
</evidence>
<protein>
    <submittedName>
        <fullName evidence="2">Melanoma-associated antigen 8-like</fullName>
    </submittedName>
</protein>
<evidence type="ECO:0000313" key="1">
    <source>
        <dbReference type="Proteomes" id="UP001732720"/>
    </source>
</evidence>
<proteinExistence type="predicted"/>
<name>A0AC58LRB6_CASCN</name>
<gene>
    <name evidence="2" type="primary">LOC141419834</name>
</gene>
<sequence length="359" mass="39532">MSSGYRGDQAQTGSGSRPASPITELQTTLLPAVPKEIMMSHGQKSKQSKLEGGSQTKREAPGLAGVQGPVAEEEATATTSFSSTALVPVTPREMPDGGIPHDPQSPQRASSPPIALLSSPGSQVNQGSRSQGRERFHQHHQGDPESLLQSALNEKLADLVHFLLLKYQMKKPTTQAEIQARVIRNYQNYFPSIFRRASECLQLVFGIAVKEVNTTNHSYVLVTALGLTYDGLLSDIQGMPKTGLLIIVLGIIFVEGNRASEEVMWEVLRVMGVFAGRGRYISSNPRRLISEDFVQEQYLVHRLVPNSNPATYEFLWGPRAYAETSRMKILRFLAHVNGSDPRSYPSLYVEALRSEDEGI</sequence>
<accession>A0AC58LRB6</accession>
<organism evidence="1 2">
    <name type="scientific">Castor canadensis</name>
    <name type="common">American beaver</name>
    <dbReference type="NCBI Taxonomy" id="51338"/>
    <lineage>
        <taxon>Eukaryota</taxon>
        <taxon>Metazoa</taxon>
        <taxon>Chordata</taxon>
        <taxon>Craniata</taxon>
        <taxon>Vertebrata</taxon>
        <taxon>Euteleostomi</taxon>
        <taxon>Mammalia</taxon>
        <taxon>Eutheria</taxon>
        <taxon>Euarchontoglires</taxon>
        <taxon>Glires</taxon>
        <taxon>Rodentia</taxon>
        <taxon>Castorimorpha</taxon>
        <taxon>Castoridae</taxon>
        <taxon>Castor</taxon>
    </lineage>
</organism>
<keyword evidence="1" id="KW-1185">Reference proteome</keyword>
<reference evidence="2" key="1">
    <citation type="submission" date="2025-08" db="UniProtKB">
        <authorList>
            <consortium name="RefSeq"/>
        </authorList>
    </citation>
    <scope>IDENTIFICATION</scope>
</reference>
<dbReference type="RefSeq" id="XP_073919698.1">
    <property type="nucleotide sequence ID" value="XM_074063597.1"/>
</dbReference>
<dbReference type="Proteomes" id="UP001732720">
    <property type="component" value="Chromosome X"/>
</dbReference>